<protein>
    <submittedName>
        <fullName evidence="2">Uncharacterized protein</fullName>
    </submittedName>
</protein>
<dbReference type="Proteomes" id="UP001596215">
    <property type="component" value="Unassembled WGS sequence"/>
</dbReference>
<evidence type="ECO:0000313" key="3">
    <source>
        <dbReference type="Proteomes" id="UP001596215"/>
    </source>
</evidence>
<gene>
    <name evidence="2" type="ORF">ACFP73_14065</name>
</gene>
<accession>A0ABW1VQT8</accession>
<organism evidence="2 3">
    <name type="scientific">Tatumella punctata</name>
    <dbReference type="NCBI Taxonomy" id="399969"/>
    <lineage>
        <taxon>Bacteria</taxon>
        <taxon>Pseudomonadati</taxon>
        <taxon>Pseudomonadota</taxon>
        <taxon>Gammaproteobacteria</taxon>
        <taxon>Enterobacterales</taxon>
        <taxon>Erwiniaceae</taxon>
        <taxon>Tatumella</taxon>
    </lineage>
</organism>
<evidence type="ECO:0000256" key="1">
    <source>
        <dbReference type="SAM" id="Phobius"/>
    </source>
</evidence>
<proteinExistence type="predicted"/>
<keyword evidence="1" id="KW-0472">Membrane</keyword>
<keyword evidence="3" id="KW-1185">Reference proteome</keyword>
<comment type="caution">
    <text evidence="2">The sequence shown here is derived from an EMBL/GenBank/DDBJ whole genome shotgun (WGS) entry which is preliminary data.</text>
</comment>
<sequence>MSTQSTWFWFCIFTIPLSAGLVCYAFRLRAYENKRDRVNYWNHLHQERHDIQVKRRQRPAGVLGKAYITPIACNKLASALINYGSQLQSTYFAHLQQALTTVRFEPSISHFSKESYSTRLTGYITQLLHMLEPDLSVLSADKLSVRLRHDGSVDNAQILQIWQAIFPASYPVDAIIVGQEGDGVMWLDALLGQNESVLTISVEINLFIDPRDYQTESVSALLLASPAWLAQHDVKPEAVIHCPVITTDDACTLEDMLRWGKLSVDEIHTFWRWHVDKEAMARLIQQSERLGYSPGQDEDYMPDDLFGNPGAALGNIALLCACEYARTSGKPQWVMMTDKTTHQVIVRQEEC</sequence>
<keyword evidence="1" id="KW-1133">Transmembrane helix</keyword>
<name>A0ABW1VQT8_9GAMM</name>
<evidence type="ECO:0000313" key="2">
    <source>
        <dbReference type="EMBL" id="MFC6363199.1"/>
    </source>
</evidence>
<dbReference type="RefSeq" id="WP_385959686.1">
    <property type="nucleotide sequence ID" value="NZ_JBHSUC010000022.1"/>
</dbReference>
<feature type="transmembrane region" description="Helical" evidence="1">
    <location>
        <begin position="6"/>
        <end position="26"/>
    </location>
</feature>
<keyword evidence="1" id="KW-0812">Transmembrane</keyword>
<dbReference type="EMBL" id="JBHSUC010000022">
    <property type="protein sequence ID" value="MFC6363199.1"/>
    <property type="molecule type" value="Genomic_DNA"/>
</dbReference>
<reference evidence="3" key="1">
    <citation type="journal article" date="2019" name="Int. J. Syst. Evol. Microbiol.">
        <title>The Global Catalogue of Microorganisms (GCM) 10K type strain sequencing project: providing services to taxonomists for standard genome sequencing and annotation.</title>
        <authorList>
            <consortium name="The Broad Institute Genomics Platform"/>
            <consortium name="The Broad Institute Genome Sequencing Center for Infectious Disease"/>
            <person name="Wu L."/>
            <person name="Ma J."/>
        </authorList>
    </citation>
    <scope>NUCLEOTIDE SEQUENCE [LARGE SCALE GENOMIC DNA]</scope>
    <source>
        <strain evidence="3">CGMCC 4.1530</strain>
    </source>
</reference>